<organism evidence="2 3">
    <name type="scientific">Rhizorhabdus histidinilytica</name>
    <dbReference type="NCBI Taxonomy" id="439228"/>
    <lineage>
        <taxon>Bacteria</taxon>
        <taxon>Pseudomonadati</taxon>
        <taxon>Pseudomonadota</taxon>
        <taxon>Alphaproteobacteria</taxon>
        <taxon>Sphingomonadales</taxon>
        <taxon>Sphingomonadaceae</taxon>
        <taxon>Rhizorhabdus</taxon>
    </lineage>
</organism>
<evidence type="ECO:0000313" key="2">
    <source>
        <dbReference type="EMBL" id="SKC12013.1"/>
    </source>
</evidence>
<dbReference type="AlphaFoldDB" id="A0A1T5GUB2"/>
<dbReference type="CDD" id="cd06558">
    <property type="entry name" value="crotonase-like"/>
    <property type="match status" value="1"/>
</dbReference>
<proteinExistence type="inferred from homology"/>
<evidence type="ECO:0000313" key="3">
    <source>
        <dbReference type="Proteomes" id="UP000189818"/>
    </source>
</evidence>
<dbReference type="RefSeq" id="WP_176152693.1">
    <property type="nucleotide sequence ID" value="NZ_FUYM01000020.1"/>
</dbReference>
<dbReference type="PANTHER" id="PTHR43802">
    <property type="entry name" value="ENOYL-COA HYDRATASE"/>
    <property type="match status" value="1"/>
</dbReference>
<reference evidence="3" key="1">
    <citation type="submission" date="2017-02" db="EMBL/GenBank/DDBJ databases">
        <authorList>
            <person name="Varghese N."/>
            <person name="Submissions S."/>
        </authorList>
    </citation>
    <scope>NUCLEOTIDE SEQUENCE [LARGE SCALE GENOMIC DNA]</scope>
    <source>
        <strain evidence="3">UM2</strain>
    </source>
</reference>
<dbReference type="SUPFAM" id="SSF52096">
    <property type="entry name" value="ClpP/crotonase"/>
    <property type="match status" value="1"/>
</dbReference>
<accession>A0A1T5GUB2</accession>
<evidence type="ECO:0000256" key="1">
    <source>
        <dbReference type="ARBA" id="ARBA00005254"/>
    </source>
</evidence>
<sequence>MTIESACEDILVRTDGPIVTIAFNRPDKLNALTAEMSREFLRLLRALSDDADSRVAILAGQGRAFCVGGDLSLEESFTALTFQRELELFAETVLAILSCPKPIICRLHGDAVGWGATIALYCDMVIASEPARIGDPHVTVGLSTGDGASVIWPQLAGYARAKQFLLSGELMGAVQAERYGLVNEVVAAATLDERIGQLAGKIASKPQLAVAMTKASVNIALKKLVQSSMDTYIAYELATQQHPDHLKAVDAFLNSRRK</sequence>
<dbReference type="Pfam" id="PF00378">
    <property type="entry name" value="ECH_1"/>
    <property type="match status" value="1"/>
</dbReference>
<gene>
    <name evidence="2" type="ORF">SAMN06295920_12011</name>
</gene>
<keyword evidence="3" id="KW-1185">Reference proteome</keyword>
<name>A0A1T5GUB2_9SPHN</name>
<comment type="similarity">
    <text evidence="1">Belongs to the enoyl-CoA hydratase/isomerase family.</text>
</comment>
<dbReference type="EMBL" id="FUYM01000020">
    <property type="protein sequence ID" value="SKC12013.1"/>
    <property type="molecule type" value="Genomic_DNA"/>
</dbReference>
<dbReference type="Proteomes" id="UP000189818">
    <property type="component" value="Unassembled WGS sequence"/>
</dbReference>
<dbReference type="STRING" id="439228.SAMN06295920_12011"/>
<dbReference type="Gene3D" id="3.90.226.10">
    <property type="entry name" value="2-enoyl-CoA Hydratase, Chain A, domain 1"/>
    <property type="match status" value="1"/>
</dbReference>
<dbReference type="InterPro" id="IPR001753">
    <property type="entry name" value="Enoyl-CoA_hydra/iso"/>
</dbReference>
<dbReference type="InterPro" id="IPR029045">
    <property type="entry name" value="ClpP/crotonase-like_dom_sf"/>
</dbReference>
<dbReference type="PANTHER" id="PTHR43802:SF1">
    <property type="entry name" value="IP11341P-RELATED"/>
    <property type="match status" value="1"/>
</dbReference>
<dbReference type="GO" id="GO:0003824">
    <property type="term" value="F:catalytic activity"/>
    <property type="evidence" value="ECO:0007669"/>
    <property type="project" value="UniProtKB-ARBA"/>
</dbReference>
<protein>
    <submittedName>
        <fullName evidence="2">3-hydroxypropionyl-CoA dehydratase</fullName>
    </submittedName>
</protein>